<accession>A0ABU8R225</accession>
<dbReference type="EMBL" id="JBBHLD010000003">
    <property type="protein sequence ID" value="MEJ5903931.1"/>
    <property type="molecule type" value="Genomic_DNA"/>
</dbReference>
<gene>
    <name evidence="1" type="ORF">V7V80_04470</name>
</gene>
<keyword evidence="2" id="KW-1185">Reference proteome</keyword>
<sequence length="87" mass="9355">MKKILNFPGPMSRVMSRFSADALSTVAPFGGAYSLLGSQCQYLPPAPVDPRCRYYGPRVGLAGYLMTDEELLIAAAMTEKAAGVTEH</sequence>
<evidence type="ECO:0000313" key="1">
    <source>
        <dbReference type="EMBL" id="MEJ5903931.1"/>
    </source>
</evidence>
<comment type="caution">
    <text evidence="1">The sequence shown here is derived from an EMBL/GenBank/DDBJ whole genome shotgun (WGS) entry which is preliminary data.</text>
</comment>
<dbReference type="RefSeq" id="WP_339548818.1">
    <property type="nucleotide sequence ID" value="NZ_JBBHLD010000003.1"/>
</dbReference>
<proteinExistence type="predicted"/>
<organism evidence="1 2">
    <name type="scientific">Pseudomonas kermanshahensis</name>
    <dbReference type="NCBI Taxonomy" id="2745482"/>
    <lineage>
        <taxon>Bacteria</taxon>
        <taxon>Pseudomonadati</taxon>
        <taxon>Pseudomonadota</taxon>
        <taxon>Gammaproteobacteria</taxon>
        <taxon>Pseudomonadales</taxon>
        <taxon>Pseudomonadaceae</taxon>
        <taxon>Pseudomonas</taxon>
    </lineage>
</organism>
<name>A0ABU8R225_9PSED</name>
<reference evidence="1 2" key="1">
    <citation type="submission" date="2024-02" db="EMBL/GenBank/DDBJ databases">
        <title>Identification of pathogenicity and growth-promoting functions of Pseudomonas putida variants.</title>
        <authorList>
            <person name="Sun J."/>
        </authorList>
    </citation>
    <scope>NUCLEOTIDE SEQUENCE [LARGE SCALE GENOMIC DNA]</scope>
    <source>
        <strain evidence="1 2">A04</strain>
    </source>
</reference>
<dbReference type="Proteomes" id="UP001377692">
    <property type="component" value="Unassembled WGS sequence"/>
</dbReference>
<protein>
    <submittedName>
        <fullName evidence="1">Uncharacterized protein</fullName>
    </submittedName>
</protein>
<evidence type="ECO:0000313" key="2">
    <source>
        <dbReference type="Proteomes" id="UP001377692"/>
    </source>
</evidence>